<protein>
    <submittedName>
        <fullName evidence="1">Uncharacterized protein</fullName>
    </submittedName>
</protein>
<dbReference type="RefSeq" id="WP_128277214.1">
    <property type="nucleotide sequence ID" value="NZ_PIPF01000009.1"/>
</dbReference>
<evidence type="ECO:0000313" key="1">
    <source>
        <dbReference type="EMBL" id="RWU83053.1"/>
    </source>
</evidence>
<name>A0A444B3T1_9MICO</name>
<sequence>MSALSEVALPRVVLLTDARGVNVTDTAAACTSALRDEGREVHLMALSPGPDPLARRALRAVEATDGLLLLTAPGLLARLDPRGGTLADAGTALRYKGISTGVVLAADPTTPGTLHAVALHSEVLRHRELPLLGTLALSAGPQGLSWLLPEEWETMTA</sequence>
<dbReference type="AlphaFoldDB" id="A0A444B3T1"/>
<dbReference type="EMBL" id="PIPF01000009">
    <property type="protein sequence ID" value="RWU83053.1"/>
    <property type="molecule type" value="Genomic_DNA"/>
</dbReference>
<evidence type="ECO:0000313" key="2">
    <source>
        <dbReference type="Proteomes" id="UP000288711"/>
    </source>
</evidence>
<reference evidence="1 2" key="1">
    <citation type="journal article" date="2009" name="Int. J. Syst. Evol. Microbiol.">
        <title>Janibacter hoylei sp. nov., Bacillus isronensis sp. nov. and Bacillus aryabhattai sp. nov., isolated from cryotubes used for collecting air from the upper atmosphere.</title>
        <authorList>
            <person name="Shivaji S."/>
            <person name="Chaturvedi P."/>
            <person name="Begum Z."/>
            <person name="Pindi P.K."/>
            <person name="Manorama R."/>
            <person name="Padmanaban D.A."/>
            <person name="Shouche Y.S."/>
            <person name="Pawar S."/>
            <person name="Vaishampayan P."/>
            <person name="Dutt C.B."/>
            <person name="Datta G.N."/>
            <person name="Manchanda R.K."/>
            <person name="Rao U.R."/>
            <person name="Bhargava P.M."/>
            <person name="Narlikar J.V."/>
        </authorList>
    </citation>
    <scope>NUCLEOTIDE SEQUENCE [LARGE SCALE GENOMIC DNA]</scope>
    <source>
        <strain evidence="1 2">PVAS-1</strain>
    </source>
</reference>
<organism evidence="1 2">
    <name type="scientific">Janibacter hoylei PVAS-1</name>
    <dbReference type="NCBI Taxonomy" id="1210046"/>
    <lineage>
        <taxon>Bacteria</taxon>
        <taxon>Bacillati</taxon>
        <taxon>Actinomycetota</taxon>
        <taxon>Actinomycetes</taxon>
        <taxon>Micrococcales</taxon>
        <taxon>Intrasporangiaceae</taxon>
        <taxon>Janibacter</taxon>
    </lineage>
</organism>
<proteinExistence type="predicted"/>
<accession>A0A444B3T1</accession>
<gene>
    <name evidence="1" type="ORF">CWN80_09655</name>
</gene>
<keyword evidence="2" id="KW-1185">Reference proteome</keyword>
<dbReference type="Proteomes" id="UP000288711">
    <property type="component" value="Unassembled WGS sequence"/>
</dbReference>
<comment type="caution">
    <text evidence="1">The sequence shown here is derived from an EMBL/GenBank/DDBJ whole genome shotgun (WGS) entry which is preliminary data.</text>
</comment>